<evidence type="ECO:0000256" key="5">
    <source>
        <dbReference type="ARBA" id="ARBA00022475"/>
    </source>
</evidence>
<evidence type="ECO:0000256" key="3">
    <source>
        <dbReference type="ARBA" id="ARBA00008281"/>
    </source>
</evidence>
<evidence type="ECO:0000256" key="6">
    <source>
        <dbReference type="ARBA" id="ARBA00022500"/>
    </source>
</evidence>
<keyword evidence="10 11" id="KW-0472">Membrane</keyword>
<protein>
    <recommendedName>
        <fullName evidence="4 11">Flagellar protein FliL</fullName>
    </recommendedName>
</protein>
<proteinExistence type="inferred from homology"/>
<dbReference type="OrthoDB" id="2087278at2"/>
<dbReference type="Pfam" id="PF03748">
    <property type="entry name" value="FliL"/>
    <property type="match status" value="1"/>
</dbReference>
<evidence type="ECO:0000256" key="11">
    <source>
        <dbReference type="RuleBase" id="RU364125"/>
    </source>
</evidence>
<reference evidence="12 13" key="1">
    <citation type="submission" date="2017-02" db="EMBL/GenBank/DDBJ databases">
        <title>Whole genome shotgun sequence of Pantoea agglomerans strain AS1 isolated from a cycad, Zamia floridana in Central Florida, USA.</title>
        <authorList>
            <person name="Lata P."/>
            <person name="Govindarajan S."/>
            <person name="Qi F."/>
            <person name="Li J.-L."/>
            <person name="Maurya S.K."/>
            <person name="Sahoo M.K."/>
        </authorList>
    </citation>
    <scope>NUCLEOTIDE SEQUENCE [LARGE SCALE GENOMIC DNA]</scope>
    <source>
        <strain evidence="12 13">AS1</strain>
    </source>
</reference>
<evidence type="ECO:0000256" key="2">
    <source>
        <dbReference type="ARBA" id="ARBA00004162"/>
    </source>
</evidence>
<dbReference type="GO" id="GO:0006935">
    <property type="term" value="P:chemotaxis"/>
    <property type="evidence" value="ECO:0007669"/>
    <property type="project" value="UniProtKB-KW"/>
</dbReference>
<dbReference type="GO" id="GO:0005886">
    <property type="term" value="C:plasma membrane"/>
    <property type="evidence" value="ECO:0007669"/>
    <property type="project" value="UniProtKB-SubCell"/>
</dbReference>
<keyword evidence="9" id="KW-1133">Transmembrane helix</keyword>
<dbReference type="PANTHER" id="PTHR35091:SF2">
    <property type="entry name" value="FLAGELLAR PROTEIN FLIL"/>
    <property type="match status" value="1"/>
</dbReference>
<dbReference type="Proteomes" id="UP000192769">
    <property type="component" value="Unassembled WGS sequence"/>
</dbReference>
<evidence type="ECO:0000313" key="12">
    <source>
        <dbReference type="EMBL" id="OQP35394.1"/>
    </source>
</evidence>
<dbReference type="NCBIfam" id="NF005435">
    <property type="entry name" value="PRK07021.1"/>
    <property type="match status" value="1"/>
</dbReference>
<comment type="caution">
    <text evidence="12">The sequence shown here is derived from an EMBL/GenBank/DDBJ whole genome shotgun (WGS) entry which is preliminary data.</text>
</comment>
<evidence type="ECO:0000256" key="8">
    <source>
        <dbReference type="ARBA" id="ARBA00022779"/>
    </source>
</evidence>
<keyword evidence="6 11" id="KW-0145">Chemotaxis</keyword>
<keyword evidence="13" id="KW-1185">Reference proteome</keyword>
<evidence type="ECO:0000256" key="7">
    <source>
        <dbReference type="ARBA" id="ARBA00022692"/>
    </source>
</evidence>
<dbReference type="PANTHER" id="PTHR35091">
    <property type="entry name" value="FLAGELLAR PROTEIN FLIL"/>
    <property type="match status" value="1"/>
</dbReference>
<dbReference type="GO" id="GO:0009425">
    <property type="term" value="C:bacterial-type flagellum basal body"/>
    <property type="evidence" value="ECO:0007669"/>
    <property type="project" value="InterPro"/>
</dbReference>
<keyword evidence="5" id="KW-1003">Cell membrane</keyword>
<dbReference type="RefSeq" id="WP_081137041.1">
    <property type="nucleotide sequence ID" value="NZ_MWUE01000007.1"/>
</dbReference>
<dbReference type="GO" id="GO:0071978">
    <property type="term" value="P:bacterial-type flagellum-dependent swarming motility"/>
    <property type="evidence" value="ECO:0007669"/>
    <property type="project" value="TreeGrafter"/>
</dbReference>
<sequence>MPKTKQKAAGGGKKRALVFLLLAVIVVGVAALAGYTCYQLHNMRSALQTDADPAAAKKAVPPAPPIYMPLDPFTVSLLPEENESDRVLYIGLTLRLKDEKAKATLQPFLPEIRSRLLLLFSQQTGAALATDSGKIALRDNIKQVVNQPLADGQSVSVTDVLFNAFILR</sequence>
<dbReference type="EMBL" id="MWUE01000007">
    <property type="protein sequence ID" value="OQP35394.1"/>
    <property type="molecule type" value="Genomic_DNA"/>
</dbReference>
<evidence type="ECO:0000313" key="13">
    <source>
        <dbReference type="Proteomes" id="UP000192769"/>
    </source>
</evidence>
<accession>A0A1V9DNR2</accession>
<evidence type="ECO:0000256" key="4">
    <source>
        <dbReference type="ARBA" id="ARBA00021812"/>
    </source>
</evidence>
<organism evidence="12 13">
    <name type="scientific">Pantoea latae</name>
    <dbReference type="NCBI Taxonomy" id="1964541"/>
    <lineage>
        <taxon>Bacteria</taxon>
        <taxon>Pseudomonadati</taxon>
        <taxon>Pseudomonadota</taxon>
        <taxon>Gammaproteobacteria</taxon>
        <taxon>Enterobacterales</taxon>
        <taxon>Erwiniaceae</taxon>
        <taxon>Pantoea</taxon>
    </lineage>
</organism>
<evidence type="ECO:0000256" key="10">
    <source>
        <dbReference type="ARBA" id="ARBA00023136"/>
    </source>
</evidence>
<gene>
    <name evidence="12" type="ORF">B2J69_05215</name>
</gene>
<keyword evidence="11" id="KW-0997">Cell inner membrane</keyword>
<name>A0A1V9DNR2_9GAMM</name>
<evidence type="ECO:0000256" key="9">
    <source>
        <dbReference type="ARBA" id="ARBA00022989"/>
    </source>
</evidence>
<keyword evidence="7" id="KW-0812">Transmembrane</keyword>
<evidence type="ECO:0000256" key="1">
    <source>
        <dbReference type="ARBA" id="ARBA00002254"/>
    </source>
</evidence>
<comment type="subcellular location">
    <subcellularLocation>
        <location evidence="11">Cell inner membrane</location>
    </subcellularLocation>
    <subcellularLocation>
        <location evidence="2">Cell membrane</location>
        <topology evidence="2">Single-pass membrane protein</topology>
    </subcellularLocation>
</comment>
<dbReference type="InterPro" id="IPR005503">
    <property type="entry name" value="FliL"/>
</dbReference>
<comment type="similarity">
    <text evidence="3 11">Belongs to the FliL family.</text>
</comment>
<dbReference type="AlphaFoldDB" id="A0A1V9DNR2"/>
<keyword evidence="8 11" id="KW-0283">Flagellar rotation</keyword>
<comment type="function">
    <text evidence="1 11">Controls the rotational direction of flagella during chemotaxis.</text>
</comment>